<comment type="subcellular location">
    <subcellularLocation>
        <location evidence="1">Cell envelope</location>
    </subcellularLocation>
</comment>
<sequence>MPARRTLIQVLVAVGVLGWVGWEALREPVQLAHVEKAAHAPMTESFSEEGKTRLKTRYALAAPVAGQLRRVTLQPGDAVQAGQVVAWIDPTSPGLLDGRSRRRAEAELAAARSQHRAARQRVQAAQAASSLARSSLQRAIRLHEGRVMSQEALEQAQAQAARTAAELSAAQAEAQAARQRVEEARAAMWQEEPGPAAGQDSAGVADTAPRATSRQPVAVMAPATGVVLKRTLESATPVTVGQALMEIGDTAQLEIEAEVLSADAVQLRPGTPVRLLHWGGAGTLQAHVRRVEPGGFTKVSALGVEEQRTRVILDFDSPRSEWAALGDAFRVELEFLLRHEDRALQVPASSLFLDDRGKPGNYALYRVVDGRARLTSVRTGLRSATHVQVLEGLAEGDAVIVQPDERIVDGTRIEVH</sequence>
<dbReference type="eggNOG" id="COG0845">
    <property type="taxonomic scope" value="Bacteria"/>
</dbReference>
<feature type="coiled-coil region" evidence="3">
    <location>
        <begin position="153"/>
        <end position="187"/>
    </location>
</feature>
<proteinExistence type="predicted"/>
<keyword evidence="2 3" id="KW-0175">Coiled coil</keyword>
<dbReference type="Pfam" id="PF25989">
    <property type="entry name" value="YknX_C"/>
    <property type="match status" value="1"/>
</dbReference>
<dbReference type="Proteomes" id="UP000011021">
    <property type="component" value="Unassembled WGS sequence"/>
</dbReference>
<dbReference type="PANTHER" id="PTHR32347:SF29">
    <property type="entry name" value="UPF0194 MEMBRANE PROTEIN YBHG"/>
    <property type="match status" value="1"/>
</dbReference>
<gene>
    <name evidence="6" type="ORF">HMPREF0551_1135</name>
</gene>
<feature type="coiled-coil region" evidence="3">
    <location>
        <begin position="101"/>
        <end position="128"/>
    </location>
</feature>
<evidence type="ECO:0000259" key="5">
    <source>
        <dbReference type="Pfam" id="PF25989"/>
    </source>
</evidence>
<feature type="domain" description="YknX-like C-terminal permuted SH3-like" evidence="5">
    <location>
        <begin position="343"/>
        <end position="415"/>
    </location>
</feature>
<dbReference type="PANTHER" id="PTHR32347">
    <property type="entry name" value="EFFLUX SYSTEM COMPONENT YKNX-RELATED"/>
    <property type="match status" value="1"/>
</dbReference>
<reference evidence="6 7" key="1">
    <citation type="submission" date="2010-12" db="EMBL/GenBank/DDBJ databases">
        <authorList>
            <person name="Muzny D."/>
            <person name="Qin X."/>
            <person name="Deng J."/>
            <person name="Jiang H."/>
            <person name="Liu Y."/>
            <person name="Qu J."/>
            <person name="Song X.-Z."/>
            <person name="Zhang L."/>
            <person name="Thornton R."/>
            <person name="Coyle M."/>
            <person name="Francisco L."/>
            <person name="Jackson L."/>
            <person name="Javaid M."/>
            <person name="Korchina V."/>
            <person name="Kovar C."/>
            <person name="Mata R."/>
            <person name="Mathew T."/>
            <person name="Ngo R."/>
            <person name="Nguyen L."/>
            <person name="Nguyen N."/>
            <person name="Okwuonu G."/>
            <person name="Ongeri F."/>
            <person name="Pham C."/>
            <person name="Simmons D."/>
            <person name="Wilczek-Boney K."/>
            <person name="Hale W."/>
            <person name="Jakkamsetti A."/>
            <person name="Pham P."/>
            <person name="Ruth R."/>
            <person name="San Lucas F."/>
            <person name="Warren J."/>
            <person name="Zhang J."/>
            <person name="Zhao Z."/>
            <person name="Zhou C."/>
            <person name="Zhu D."/>
            <person name="Lee S."/>
            <person name="Bess C."/>
            <person name="Blankenburg K."/>
            <person name="Forbes L."/>
            <person name="Fu Q."/>
            <person name="Gubbala S."/>
            <person name="Hirani K."/>
            <person name="Jayaseelan J.C."/>
            <person name="Lara F."/>
            <person name="Munidasa M."/>
            <person name="Palculict T."/>
            <person name="Patil S."/>
            <person name="Pu L.-L."/>
            <person name="Saada N."/>
            <person name="Tang L."/>
            <person name="Weissenberger G."/>
            <person name="Zhu Y."/>
            <person name="Hemphill L."/>
            <person name="Shang Y."/>
            <person name="Youmans B."/>
            <person name="Ayvaz T."/>
            <person name="Ross M."/>
            <person name="Santibanez J."/>
            <person name="Aqrawi P."/>
            <person name="Gross S."/>
            <person name="Joshi V."/>
            <person name="Fowler G."/>
            <person name="Nazareth L."/>
            <person name="Reid J."/>
            <person name="Worley K."/>
            <person name="Petrosino J."/>
            <person name="Highlander S."/>
            <person name="Gibbs R."/>
        </authorList>
    </citation>
    <scope>NUCLEOTIDE SEQUENCE [LARGE SCALE GENOMIC DNA]</scope>
    <source>
        <strain evidence="6 7">ATCC 51599</strain>
    </source>
</reference>
<feature type="region of interest" description="Disordered" evidence="4">
    <location>
        <begin position="191"/>
        <end position="213"/>
    </location>
</feature>
<dbReference type="EMBL" id="AEQP01000004">
    <property type="protein sequence ID" value="EFV95177.1"/>
    <property type="molecule type" value="Genomic_DNA"/>
</dbReference>
<evidence type="ECO:0000313" key="6">
    <source>
        <dbReference type="EMBL" id="EFV95177.1"/>
    </source>
</evidence>
<name>E7RWS3_9BURK</name>
<evidence type="ECO:0000256" key="1">
    <source>
        <dbReference type="ARBA" id="ARBA00004196"/>
    </source>
</evidence>
<dbReference type="AlphaFoldDB" id="E7RWS3"/>
<protein>
    <submittedName>
        <fullName evidence="6">Efflux transporter, RND family, MFP subunit</fullName>
    </submittedName>
</protein>
<organism evidence="6 7">
    <name type="scientific">Lautropia mirabilis ATCC 51599</name>
    <dbReference type="NCBI Taxonomy" id="887898"/>
    <lineage>
        <taxon>Bacteria</taxon>
        <taxon>Pseudomonadati</taxon>
        <taxon>Pseudomonadota</taxon>
        <taxon>Betaproteobacteria</taxon>
        <taxon>Burkholderiales</taxon>
        <taxon>Burkholderiaceae</taxon>
        <taxon>Lautropia</taxon>
    </lineage>
</organism>
<accession>E7RWS3</accession>
<dbReference type="Gene3D" id="2.40.420.20">
    <property type="match status" value="1"/>
</dbReference>
<dbReference type="STRING" id="887898.HMPREF0551_1135"/>
<keyword evidence="7" id="KW-1185">Reference proteome</keyword>
<dbReference type="InterPro" id="IPR058637">
    <property type="entry name" value="YknX-like_C"/>
</dbReference>
<evidence type="ECO:0000313" key="7">
    <source>
        <dbReference type="Proteomes" id="UP000011021"/>
    </source>
</evidence>
<comment type="caution">
    <text evidence="6">The sequence shown here is derived from an EMBL/GenBank/DDBJ whole genome shotgun (WGS) entry which is preliminary data.</text>
</comment>
<dbReference type="Gene3D" id="1.10.287.470">
    <property type="entry name" value="Helix hairpin bin"/>
    <property type="match status" value="1"/>
</dbReference>
<dbReference type="RefSeq" id="WP_005673369.1">
    <property type="nucleotide sequence ID" value="NZ_CP146288.1"/>
</dbReference>
<evidence type="ECO:0000256" key="2">
    <source>
        <dbReference type="ARBA" id="ARBA00023054"/>
    </source>
</evidence>
<dbReference type="InterPro" id="IPR050465">
    <property type="entry name" value="UPF0194_transport"/>
</dbReference>
<evidence type="ECO:0000256" key="4">
    <source>
        <dbReference type="SAM" id="MobiDB-lite"/>
    </source>
</evidence>
<dbReference type="GO" id="GO:0030313">
    <property type="term" value="C:cell envelope"/>
    <property type="evidence" value="ECO:0007669"/>
    <property type="project" value="UniProtKB-SubCell"/>
</dbReference>
<evidence type="ECO:0000256" key="3">
    <source>
        <dbReference type="SAM" id="Coils"/>
    </source>
</evidence>
<dbReference type="HOGENOM" id="CLU_018816_14_5_4"/>
<dbReference type="Gene3D" id="2.40.50.100">
    <property type="match status" value="1"/>
</dbReference>